<dbReference type="AlphaFoldDB" id="A0A1D6HNY1"/>
<dbReference type="EMBL" id="CM000781">
    <property type="protein sequence ID" value="AQK75990.1"/>
    <property type="molecule type" value="Genomic_DNA"/>
</dbReference>
<accession>A0A1D6HNY1</accession>
<dbReference type="FunFam" id="3.40.50.620:FF:000069">
    <property type="entry name" value="diphthine--ammonia ligase"/>
    <property type="match status" value="1"/>
</dbReference>
<protein>
    <recommendedName>
        <fullName evidence="2">Diphthine--ammonia ligase</fullName>
        <ecNumber evidence="1">6.3.1.14</ecNumber>
    </recommendedName>
    <alternativeName>
        <fullName evidence="3">Diphthamide synthase</fullName>
    </alternativeName>
    <alternativeName>
        <fullName evidence="4">Diphthamide synthetase</fullName>
    </alternativeName>
</protein>
<evidence type="ECO:0000313" key="7">
    <source>
        <dbReference type="EMBL" id="AQK75990.1"/>
    </source>
</evidence>
<dbReference type="NCBIfam" id="TIGR00290">
    <property type="entry name" value="MJ0570_dom"/>
    <property type="match status" value="1"/>
</dbReference>
<dbReference type="Pfam" id="PF01902">
    <property type="entry name" value="Diphthami_syn_2"/>
    <property type="match status" value="2"/>
</dbReference>
<dbReference type="SMR" id="A0A1D6HNY1"/>
<dbReference type="InParanoid" id="A0A1D6HNY1"/>
<dbReference type="EC" id="6.3.1.14" evidence="1"/>
<dbReference type="SUPFAM" id="SSF52402">
    <property type="entry name" value="Adenine nucleotide alpha hydrolases-like"/>
    <property type="match status" value="1"/>
</dbReference>
<dbReference type="Gene3D" id="3.90.1490.10">
    <property type="entry name" value="putative n-type atp pyrophosphatase, domain 2"/>
    <property type="match status" value="1"/>
</dbReference>
<dbReference type="STRING" id="4577.A0A1D6HNY1"/>
<dbReference type="PANTHER" id="PTHR12196:SF2">
    <property type="entry name" value="DIPHTHINE--AMMONIA LIGASE"/>
    <property type="match status" value="1"/>
</dbReference>
<dbReference type="SUPFAM" id="SSF55298">
    <property type="entry name" value="YjgF-like"/>
    <property type="match status" value="2"/>
</dbReference>
<dbReference type="FunFam" id="3.90.1490.10:FF:000002">
    <property type="entry name" value="Diphthine--ammonia ligase"/>
    <property type="match status" value="1"/>
</dbReference>
<evidence type="ECO:0000256" key="3">
    <source>
        <dbReference type="ARBA" id="ARBA00029814"/>
    </source>
</evidence>
<dbReference type="Pfam" id="PF01042">
    <property type="entry name" value="Ribonuc_L-PSP"/>
    <property type="match status" value="2"/>
</dbReference>
<sequence>MEVVALVSGGKDSCFAMMRCMDYGHKVVALANLIPLDDTVDELDSYMYQTVCPVSYLPSLAPGARSVIRPSVLAGIWMTLADAPACCGRGRGGFRDQGLRYSVTAGDEVEDMFALLSEVKRRIPSISAVSSGAIASDYQRLRVESVCSRLGLVSLAYLWKQDQTLLLEEMIRRGIVAIIVKVAALGLKPSSHLGKELAELKCHLLQMNEYVSHRPAPTICLLISLFIFLCPIRNYGINVCGEGGEYETLTLDCPLFRNARIILDDSEVILHSADSIASVGILHPRAFHLEQKPDSSDRIGDGSAVQESSSCVYEVDEVTTHDDVGEKQALSPAVDAYTNVDLCLKADLIAVLSRIENQLKEEGLGWVNVLYVHLYISSMKEFGLANEVYVSFITEKKCYLGVPSRSTIELPLVQAGLGKAYVEVLVSNEVVKRVLHVQSISCWAPSCIGPYSQATLYEDILYMAGQLGLDPPTMKLCLGGPRAELELALQNSEAVANAFSCSIYISAIHFLVYCSAQLTSSEKEEIEQTLKSSYITRLDRSKGGSYPTVLYVFASDLPKGARVEVKPILYVPSTDDWVAAEETETGVPLPAPSKTWTDCTAPYSALRDSCCQVHTTGGRICSAVVSITDDIASKICSAAGQLHHGEENLKIMARFCAFQIAKTLADNRFSWDSVTMLRLYYSVDLAVAADAVSGAFSEALAELAQDNPSMRTDVPFYNVVPVAGAGRSACANDIMACELLASNVSSAKSIPAEPFAVTPA</sequence>
<comment type="catalytic activity">
    <reaction evidence="5">
        <text>diphthine-[translation elongation factor 2] + NH4(+) + ATP = diphthamide-[translation elongation factor 2] + AMP + diphosphate + H(+)</text>
        <dbReference type="Rhea" id="RHEA:19753"/>
        <dbReference type="Rhea" id="RHEA-COMP:10172"/>
        <dbReference type="Rhea" id="RHEA-COMP:10174"/>
        <dbReference type="ChEBI" id="CHEBI:15378"/>
        <dbReference type="ChEBI" id="CHEBI:16692"/>
        <dbReference type="ChEBI" id="CHEBI:28938"/>
        <dbReference type="ChEBI" id="CHEBI:30616"/>
        <dbReference type="ChEBI" id="CHEBI:33019"/>
        <dbReference type="ChEBI" id="CHEBI:82696"/>
        <dbReference type="ChEBI" id="CHEBI:456215"/>
        <dbReference type="EC" id="6.3.1.14"/>
    </reaction>
</comment>
<dbReference type="OMA" id="THEMYHE"/>
<feature type="domain" description="Diphthamide synthase" evidence="6">
    <location>
        <begin position="106"/>
        <end position="198"/>
    </location>
</feature>
<dbReference type="Gene3D" id="3.40.50.620">
    <property type="entry name" value="HUPs"/>
    <property type="match status" value="1"/>
</dbReference>
<evidence type="ECO:0000256" key="1">
    <source>
        <dbReference type="ARBA" id="ARBA00012089"/>
    </source>
</evidence>
<evidence type="ECO:0000256" key="2">
    <source>
        <dbReference type="ARBA" id="ARBA00018426"/>
    </source>
</evidence>
<dbReference type="CDD" id="cd01994">
    <property type="entry name" value="AANH_PF0828-like"/>
    <property type="match status" value="1"/>
</dbReference>
<evidence type="ECO:0000259" key="6">
    <source>
        <dbReference type="Pfam" id="PF01902"/>
    </source>
</evidence>
<dbReference type="Gene3D" id="3.30.1330.40">
    <property type="entry name" value="RutC-like"/>
    <property type="match status" value="2"/>
</dbReference>
<dbReference type="PANTHER" id="PTHR12196">
    <property type="entry name" value="DOMAIN OF UNKNOWN FUNCTION 71 DUF71 -CONTAINING PROTEIN"/>
    <property type="match status" value="1"/>
</dbReference>
<dbReference type="InterPro" id="IPR014729">
    <property type="entry name" value="Rossmann-like_a/b/a_fold"/>
</dbReference>
<feature type="domain" description="Diphthamide synthase" evidence="6">
    <location>
        <begin position="234"/>
        <end position="268"/>
    </location>
</feature>
<dbReference type="InterPro" id="IPR006175">
    <property type="entry name" value="YjgF/YER057c/UK114"/>
</dbReference>
<evidence type="ECO:0000256" key="4">
    <source>
        <dbReference type="ARBA" id="ARBA00031552"/>
    </source>
</evidence>
<gene>
    <name evidence="7" type="ORF">ZEAMMB73_Zm00001d018439</name>
</gene>
<name>A0A1D6HNY1_MAIZE</name>
<organism evidence="7">
    <name type="scientific">Zea mays</name>
    <name type="common">Maize</name>
    <dbReference type="NCBI Taxonomy" id="4577"/>
    <lineage>
        <taxon>Eukaryota</taxon>
        <taxon>Viridiplantae</taxon>
        <taxon>Streptophyta</taxon>
        <taxon>Embryophyta</taxon>
        <taxon>Tracheophyta</taxon>
        <taxon>Spermatophyta</taxon>
        <taxon>Magnoliopsida</taxon>
        <taxon>Liliopsida</taxon>
        <taxon>Poales</taxon>
        <taxon>Poaceae</taxon>
        <taxon>PACMAD clade</taxon>
        <taxon>Panicoideae</taxon>
        <taxon>Andropogonodae</taxon>
        <taxon>Andropogoneae</taxon>
        <taxon>Tripsacinae</taxon>
        <taxon>Zea</taxon>
    </lineage>
</organism>
<dbReference type="InterPro" id="IPR002761">
    <property type="entry name" value="Diphthami_syn_dom"/>
</dbReference>
<dbReference type="ExpressionAtlas" id="A0A1D6HNY1">
    <property type="expression patterns" value="baseline and differential"/>
</dbReference>
<dbReference type="InterPro" id="IPR030662">
    <property type="entry name" value="DPH6/MJ0570"/>
</dbReference>
<reference evidence="7" key="1">
    <citation type="submission" date="2015-12" db="EMBL/GenBank/DDBJ databases">
        <title>Update maize B73 reference genome by single molecule sequencing technologies.</title>
        <authorList>
            <consortium name="Maize Genome Sequencing Project"/>
            <person name="Ware D."/>
        </authorList>
    </citation>
    <scope>NUCLEOTIDE SEQUENCE</scope>
    <source>
        <tissue evidence="7">Seedling</tissue>
    </source>
</reference>
<dbReference type="GO" id="GO:0017178">
    <property type="term" value="F:diphthine-ammonia ligase activity"/>
    <property type="evidence" value="ECO:0007669"/>
    <property type="project" value="UniProtKB-EC"/>
</dbReference>
<dbReference type="FunFam" id="3.30.1330.40:FF:000009">
    <property type="entry name" value="Endoribonuclease"/>
    <property type="match status" value="1"/>
</dbReference>
<dbReference type="CDD" id="cd06156">
    <property type="entry name" value="eu_AANH_C_2"/>
    <property type="match status" value="1"/>
</dbReference>
<proteinExistence type="predicted"/>
<evidence type="ECO:0000256" key="5">
    <source>
        <dbReference type="ARBA" id="ARBA00048108"/>
    </source>
</evidence>
<dbReference type="FunCoup" id="A0A1D6HNY1">
    <property type="interactions" value="628"/>
</dbReference>
<dbReference type="InterPro" id="IPR035959">
    <property type="entry name" value="RutC-like_sf"/>
</dbReference>
<dbReference type="IntAct" id="A0A1D6HNY1">
    <property type="interactions" value="2"/>
</dbReference>